<keyword evidence="5" id="KW-0862">Zinc</keyword>
<dbReference type="PROSITE" id="PS50808">
    <property type="entry name" value="ZF_BED"/>
    <property type="match status" value="1"/>
</dbReference>
<dbReference type="SUPFAM" id="SSF57667">
    <property type="entry name" value="beta-beta-alpha zinc fingers"/>
    <property type="match status" value="1"/>
</dbReference>
<proteinExistence type="predicted"/>
<evidence type="ECO:0000256" key="2">
    <source>
        <dbReference type="ARBA" id="ARBA00011738"/>
    </source>
</evidence>
<evidence type="ECO:0000256" key="10">
    <source>
        <dbReference type="PROSITE-ProRule" id="PRU00027"/>
    </source>
</evidence>
<keyword evidence="8" id="KW-0804">Transcription</keyword>
<dbReference type="InterPro" id="IPR003656">
    <property type="entry name" value="Znf_BED"/>
</dbReference>
<name>K3XET4_SETIT</name>
<dbReference type="Pfam" id="PF14372">
    <property type="entry name" value="hAT-like_RNase-H"/>
    <property type="match status" value="1"/>
</dbReference>
<dbReference type="SMART" id="SM00614">
    <property type="entry name" value="ZnF_BED"/>
    <property type="match status" value="1"/>
</dbReference>
<evidence type="ECO:0000313" key="14">
    <source>
        <dbReference type="Proteomes" id="UP000004995"/>
    </source>
</evidence>
<dbReference type="Proteomes" id="UP000004995">
    <property type="component" value="Unassembled WGS sequence"/>
</dbReference>
<evidence type="ECO:0000259" key="12">
    <source>
        <dbReference type="PROSITE" id="PS50808"/>
    </source>
</evidence>
<protein>
    <recommendedName>
        <fullName evidence="12">BED-type domain-containing protein</fullName>
    </recommendedName>
</protein>
<accession>K3XET4</accession>
<dbReference type="GeneID" id="105914467"/>
<keyword evidence="6" id="KW-0805">Transcription regulation</keyword>
<gene>
    <name evidence="13" type="primary">LOC105914467</name>
</gene>
<dbReference type="EMBL" id="AGNK02003092">
    <property type="status" value="NOT_ANNOTATED_CDS"/>
    <property type="molecule type" value="Genomic_DNA"/>
</dbReference>
<keyword evidence="4 10" id="KW-0863">Zinc-finger</keyword>
<keyword evidence="14" id="KW-1185">Reference proteome</keyword>
<reference evidence="13" key="2">
    <citation type="submission" date="2018-08" db="UniProtKB">
        <authorList>
            <consortium name="EnsemblPlants"/>
        </authorList>
    </citation>
    <scope>IDENTIFICATION</scope>
    <source>
        <strain evidence="13">Yugu1</strain>
    </source>
</reference>
<dbReference type="EnsemblPlants" id="KQL05337">
    <property type="protein sequence ID" value="KQL05337"/>
    <property type="gene ID" value="SETIT_000401mg"/>
</dbReference>
<evidence type="ECO:0000256" key="5">
    <source>
        <dbReference type="ARBA" id="ARBA00022833"/>
    </source>
</evidence>
<evidence type="ECO:0000256" key="1">
    <source>
        <dbReference type="ARBA" id="ARBA00004123"/>
    </source>
</evidence>
<dbReference type="GO" id="GO:0005634">
    <property type="term" value="C:nucleus"/>
    <property type="evidence" value="ECO:0007669"/>
    <property type="project" value="UniProtKB-SubCell"/>
</dbReference>
<keyword evidence="9" id="KW-0539">Nucleus</keyword>
<dbReference type="InterPro" id="IPR052035">
    <property type="entry name" value="ZnF_BED_domain_contain"/>
</dbReference>
<evidence type="ECO:0000256" key="7">
    <source>
        <dbReference type="ARBA" id="ARBA00023125"/>
    </source>
</evidence>
<dbReference type="OMA" id="MIHSNEM"/>
<dbReference type="RefSeq" id="XP_012701673.2">
    <property type="nucleotide sequence ID" value="XM_012846219.2"/>
</dbReference>
<comment type="subcellular location">
    <subcellularLocation>
        <location evidence="1">Nucleus</location>
    </subcellularLocation>
</comment>
<evidence type="ECO:0000313" key="13">
    <source>
        <dbReference type="EnsemblPlants" id="KQL05337"/>
    </source>
</evidence>
<dbReference type="InParanoid" id="K3XET4"/>
<reference evidence="14" key="1">
    <citation type="journal article" date="2012" name="Nat. Biotechnol.">
        <title>Reference genome sequence of the model plant Setaria.</title>
        <authorList>
            <person name="Bennetzen J.L."/>
            <person name="Schmutz J."/>
            <person name="Wang H."/>
            <person name="Percifield R."/>
            <person name="Hawkins J."/>
            <person name="Pontaroli A.C."/>
            <person name="Estep M."/>
            <person name="Feng L."/>
            <person name="Vaughn J.N."/>
            <person name="Grimwood J."/>
            <person name="Jenkins J."/>
            <person name="Barry K."/>
            <person name="Lindquist E."/>
            <person name="Hellsten U."/>
            <person name="Deshpande S."/>
            <person name="Wang X."/>
            <person name="Wu X."/>
            <person name="Mitros T."/>
            <person name="Triplett J."/>
            <person name="Yang X."/>
            <person name="Ye C.Y."/>
            <person name="Mauro-Herrera M."/>
            <person name="Wang L."/>
            <person name="Li P."/>
            <person name="Sharma M."/>
            <person name="Sharma R."/>
            <person name="Ronald P.C."/>
            <person name="Panaud O."/>
            <person name="Kellogg E.A."/>
            <person name="Brutnell T.P."/>
            <person name="Doust A.N."/>
            <person name="Tuskan G.A."/>
            <person name="Rokhsar D."/>
            <person name="Devos K.M."/>
        </authorList>
    </citation>
    <scope>NUCLEOTIDE SEQUENCE [LARGE SCALE GENOMIC DNA]</scope>
    <source>
        <strain evidence="14">cv. Yugu1</strain>
    </source>
</reference>
<dbReference type="Gramene" id="KQL05337">
    <property type="protein sequence ID" value="KQL05337"/>
    <property type="gene ID" value="SETIT_000401mg"/>
</dbReference>
<dbReference type="PANTHER" id="PTHR46481">
    <property type="entry name" value="ZINC FINGER BED DOMAIN-CONTAINING PROTEIN 4"/>
    <property type="match status" value="1"/>
</dbReference>
<dbReference type="AlphaFoldDB" id="K3XET4"/>
<dbReference type="KEGG" id="sita:105914467"/>
<dbReference type="InterPro" id="IPR025525">
    <property type="entry name" value="hAT-like_transposase_RNase-H"/>
</dbReference>
<feature type="region of interest" description="Disordered" evidence="11">
    <location>
        <begin position="181"/>
        <end position="204"/>
    </location>
</feature>
<feature type="region of interest" description="Disordered" evidence="11">
    <location>
        <begin position="106"/>
        <end position="127"/>
    </location>
</feature>
<evidence type="ECO:0000256" key="3">
    <source>
        <dbReference type="ARBA" id="ARBA00022723"/>
    </source>
</evidence>
<feature type="compositionally biased region" description="Polar residues" evidence="11">
    <location>
        <begin position="106"/>
        <end position="120"/>
    </location>
</feature>
<dbReference type="HOGENOM" id="CLU_009123_1_2_1"/>
<dbReference type="GO" id="GO:0046983">
    <property type="term" value="F:protein dimerization activity"/>
    <property type="evidence" value="ECO:0007669"/>
    <property type="project" value="InterPro"/>
</dbReference>
<comment type="subunit">
    <text evidence="2">Homodimer.</text>
</comment>
<dbReference type="SUPFAM" id="SSF53098">
    <property type="entry name" value="Ribonuclease H-like"/>
    <property type="match status" value="1"/>
</dbReference>
<dbReference type="STRING" id="4555.K3XET4"/>
<evidence type="ECO:0000256" key="9">
    <source>
        <dbReference type="ARBA" id="ARBA00023242"/>
    </source>
</evidence>
<sequence length="771" mass="86911">MGNPNSNDSSMVHDNHMIHGTDTMFEDCEMMLGSNDMVDGCQMIIGDKMDHGGQMILDYKVVDIHDNKMAPDSEVFPGSKMDCGYEIIHYDQTVFHCSEMAQDSEMANGNETVEVTPQTSSRRRRKKSMVWEHFTTEESEGCTKACCNHCKGFFAYSSGSKMAGTSHLKRHITMGHCPVIKGHEPSAGGRDNGGQGTLEKPSKRRRTCAGYANAPFNPDLSSSYLAKMIILHDYPLHIVQQPTFISFIEGLQPRFKVVNTDVMEAEVYAIYLKERDNLLKEVGNIPGRINLTIGWWTTSQTLGYVSIAGQYIDSDWKLHRRMLNFVMAPWSCSGNAVSEAISRSLSQWNMTDKLFTITGDYESSHDIYSVNLRDDLSKKSIPMLRGQFLVVRCYAHILNAAASDVTASVQSVIYKIRESIKFIKSCTSHEQQFTDIIQQLQIPSNKTLCLDIKAQWNTTYLMLLAALDYKQAFTMLEKFNDNYNQAPSAVDWEEVEVACSYLKLLYDSAHSIMATEDPTANIFFHEAWTIQREISSGTDLQDPISSRIAKDVHERFDKYWKDCNVMLAIAVVMDPRFKMKIVEFSYSKIYGPKGVKYVKVVDDAVHELYKEYVRQPLPLVAAHVEHGANGTLPTDEKKILTIPPSTGDALSDFDIYLSEAALSKIPKSELDQYLEEAPLPRIPEFDILKWWKLNALKYPTLSRMARDVLAIPVSTVGRGSVFSSARSEARMLDDYLSSLHPETLEALFCAKDWLQNSPPAPKPPSSTSAKK</sequence>
<organism evidence="13 14">
    <name type="scientific">Setaria italica</name>
    <name type="common">Foxtail millet</name>
    <name type="synonym">Panicum italicum</name>
    <dbReference type="NCBI Taxonomy" id="4555"/>
    <lineage>
        <taxon>Eukaryota</taxon>
        <taxon>Viridiplantae</taxon>
        <taxon>Streptophyta</taxon>
        <taxon>Embryophyta</taxon>
        <taxon>Tracheophyta</taxon>
        <taxon>Spermatophyta</taxon>
        <taxon>Magnoliopsida</taxon>
        <taxon>Liliopsida</taxon>
        <taxon>Poales</taxon>
        <taxon>Poaceae</taxon>
        <taxon>PACMAD clade</taxon>
        <taxon>Panicoideae</taxon>
        <taxon>Panicodae</taxon>
        <taxon>Paniceae</taxon>
        <taxon>Cenchrinae</taxon>
        <taxon>Setaria</taxon>
    </lineage>
</organism>
<keyword evidence="3" id="KW-0479">Metal-binding</keyword>
<dbReference type="PANTHER" id="PTHR46481:SF10">
    <property type="entry name" value="ZINC FINGER BED DOMAIN-CONTAINING PROTEIN 39"/>
    <property type="match status" value="1"/>
</dbReference>
<dbReference type="GO" id="GO:0008270">
    <property type="term" value="F:zinc ion binding"/>
    <property type="evidence" value="ECO:0007669"/>
    <property type="project" value="UniProtKB-KW"/>
</dbReference>
<feature type="domain" description="BED-type" evidence="12">
    <location>
        <begin position="125"/>
        <end position="176"/>
    </location>
</feature>
<evidence type="ECO:0000256" key="11">
    <source>
        <dbReference type="SAM" id="MobiDB-lite"/>
    </source>
</evidence>
<dbReference type="InterPro" id="IPR012337">
    <property type="entry name" value="RNaseH-like_sf"/>
</dbReference>
<evidence type="ECO:0000256" key="4">
    <source>
        <dbReference type="ARBA" id="ARBA00022771"/>
    </source>
</evidence>
<dbReference type="Pfam" id="PF05699">
    <property type="entry name" value="Dimer_Tnp_hAT"/>
    <property type="match status" value="1"/>
</dbReference>
<keyword evidence="7" id="KW-0238">DNA-binding</keyword>
<dbReference type="eggNOG" id="KOG1121">
    <property type="taxonomic scope" value="Eukaryota"/>
</dbReference>
<dbReference type="InterPro" id="IPR036236">
    <property type="entry name" value="Znf_C2H2_sf"/>
</dbReference>
<dbReference type="InterPro" id="IPR008906">
    <property type="entry name" value="HATC_C_dom"/>
</dbReference>
<dbReference type="GO" id="GO:0003677">
    <property type="term" value="F:DNA binding"/>
    <property type="evidence" value="ECO:0007669"/>
    <property type="project" value="UniProtKB-KW"/>
</dbReference>
<evidence type="ECO:0000256" key="6">
    <source>
        <dbReference type="ARBA" id="ARBA00023015"/>
    </source>
</evidence>
<evidence type="ECO:0000256" key="8">
    <source>
        <dbReference type="ARBA" id="ARBA00023163"/>
    </source>
</evidence>
<dbReference type="GO" id="GO:0009791">
    <property type="term" value="P:post-embryonic development"/>
    <property type="evidence" value="ECO:0007669"/>
    <property type="project" value="UniProtKB-ARBA"/>
</dbReference>